<sequence>MAGPQADSFQRALRNFKDSLSPEMAREFSIGSLQDVQTVCMNIQEEQGQGGCLRRLKRIESFIEAMDQLGKSIDVFLNASELVCFVWGPMKFLLGVAKNHLDSFDKLLDAYAQVGDAIPGLMIYRSTFEKHPPLAAVLEDYYSDILRFHDAALKVFKRPRWKTVFHSAWKTFDTQFQPILRSLSRRSELLESEKGSASLYEISRIREQISDLQEISRQQFSREKLEKHKWRLSYIKERLQAPDYCLDQEMATEDRNGSTSGEWVLQQPHFRQWTRKTTNEHGVLYINGIPGAGKTTLISAIIERFLDENCARDGQSDSLVVYFYFKHKQPGKTTHNSLLRAVMEQMVTRDPVLCDFLFDKLGSMEGVNLRSTKTLESLITTSLGDYRACFIVLDGLDEAASGEATKSVNWLLSLVNGGSPESHSSIRVLFCGQRDGVLDTLLSNQPSISLEGFPGHAADIRLYCTQICTDIRKKFGISPETESDIISRVTDNAKGMFLYARVVLNNLLSQTKLSRLKQEIEPSTFPSGMDRAYERVAIRIFEESPAAEREDATKILGWLTCAQRLLRWREIQSLFCIDPEAGTVDYEDNRLRVSCKQLCGSLVDAHRGQTTSEDIIRIVHGTARDYLVQRQWINLTLEHAKTASFCFRYLTSKPFLCVDDSSAILLHARKGYYALQDYAVQHCWDHFENSRGIDAAKEATVFHDTMELAGAFLKSYSLSRKFQKSDAGVQHDEILRFANELPKEKRDRADRFSLGYCTISVRKQIEAMRCGNLAQDELDIINNLYGPHIIYKCHKPWCDYFLTGFETEKDRTQHTDRHDRPFRCAEEDCFGFKMGFETKAQLDQHQKDHHAGDTIQFPQTRPKKQEDNIWDAAERGELSKVAAFLDKGVAANHSKSKATAYKTPLYFATLNGHLDVCKLLLERGRVFPMPSNDYMRLAEIAMSSGRRDIWALLASLGVKSSKTMYRDAEIYSACDNNQTERLRLLLNFYRDDQTGAFTIGNWVVMEGAIGIACKKGFYGIVQCLLEHGYSKHVRPDHLRDAESGGHEDVAGLLRPILARRQPIFYAPGRLSYPTNHSLQDYQMQLLLLEQQDKKRKEMELAAQREENKRRNEA</sequence>
<dbReference type="InterPro" id="IPR056125">
    <property type="entry name" value="DUF7708"/>
</dbReference>
<keyword evidence="3" id="KW-0175">Coiled coil</keyword>
<evidence type="ECO:0000259" key="5">
    <source>
        <dbReference type="Pfam" id="PF22939"/>
    </source>
</evidence>
<feature type="coiled-coil region" evidence="3">
    <location>
        <begin position="1086"/>
        <end position="1113"/>
    </location>
</feature>
<evidence type="ECO:0000313" key="8">
    <source>
        <dbReference type="EMBL" id="ROV96701.1"/>
    </source>
</evidence>
<keyword evidence="9" id="KW-1185">Reference proteome</keyword>
<dbReference type="InterPro" id="IPR027417">
    <property type="entry name" value="P-loop_NTPase"/>
</dbReference>
<feature type="domain" description="GPI inositol-deacylase winged helix" evidence="5">
    <location>
        <begin position="548"/>
        <end position="629"/>
    </location>
</feature>
<protein>
    <submittedName>
        <fullName evidence="8">Uncharacterized protein</fullName>
    </submittedName>
</protein>
<evidence type="ECO:0000256" key="3">
    <source>
        <dbReference type="SAM" id="Coils"/>
    </source>
</evidence>
<evidence type="ECO:0000259" key="7">
    <source>
        <dbReference type="Pfam" id="PF24883"/>
    </source>
</evidence>
<dbReference type="SUPFAM" id="SSF48403">
    <property type="entry name" value="Ankyrin repeat"/>
    <property type="match status" value="1"/>
</dbReference>
<proteinExistence type="predicted"/>
<dbReference type="InterPro" id="IPR036770">
    <property type="entry name" value="Ankyrin_rpt-contain_sf"/>
</dbReference>
<dbReference type="InterPro" id="IPR054471">
    <property type="entry name" value="GPIID_WHD"/>
</dbReference>
<organism evidence="8 9">
    <name type="scientific">Cytospora chrysosperma</name>
    <name type="common">Cytospora canker fungus</name>
    <name type="synonym">Sphaeria chrysosperma</name>
    <dbReference type="NCBI Taxonomy" id="252740"/>
    <lineage>
        <taxon>Eukaryota</taxon>
        <taxon>Fungi</taxon>
        <taxon>Dikarya</taxon>
        <taxon>Ascomycota</taxon>
        <taxon>Pezizomycotina</taxon>
        <taxon>Sordariomycetes</taxon>
        <taxon>Sordariomycetidae</taxon>
        <taxon>Diaporthales</taxon>
        <taxon>Cytosporaceae</taxon>
        <taxon>Cytospora</taxon>
    </lineage>
</organism>
<dbReference type="SMART" id="SM00248">
    <property type="entry name" value="ANK"/>
    <property type="match status" value="2"/>
</dbReference>
<name>A0A423W059_CYTCH</name>
<evidence type="ECO:0000256" key="4">
    <source>
        <dbReference type="SAM" id="MobiDB-lite"/>
    </source>
</evidence>
<dbReference type="EMBL" id="LJZO01000019">
    <property type="protein sequence ID" value="ROV96701.1"/>
    <property type="molecule type" value="Genomic_DNA"/>
</dbReference>
<dbReference type="InterPro" id="IPR002110">
    <property type="entry name" value="Ankyrin_rpt"/>
</dbReference>
<dbReference type="OrthoDB" id="21416at2759"/>
<dbReference type="Pfam" id="PF24883">
    <property type="entry name" value="NPHP3_N"/>
    <property type="match status" value="1"/>
</dbReference>
<dbReference type="SUPFAM" id="SSF52540">
    <property type="entry name" value="P-loop containing nucleoside triphosphate hydrolases"/>
    <property type="match status" value="1"/>
</dbReference>
<reference evidence="8 9" key="1">
    <citation type="submission" date="2015-09" db="EMBL/GenBank/DDBJ databases">
        <title>Host preference determinants of Valsa canker pathogens revealed by comparative genomics.</title>
        <authorList>
            <person name="Yin Z."/>
            <person name="Huang L."/>
        </authorList>
    </citation>
    <scope>NUCLEOTIDE SEQUENCE [LARGE SCALE GENOMIC DNA]</scope>
    <source>
        <strain evidence="8 9">YSFL</strain>
    </source>
</reference>
<dbReference type="Pfam" id="PF00023">
    <property type="entry name" value="Ank"/>
    <property type="match status" value="1"/>
</dbReference>
<evidence type="ECO:0000313" key="9">
    <source>
        <dbReference type="Proteomes" id="UP000284375"/>
    </source>
</evidence>
<evidence type="ECO:0000256" key="1">
    <source>
        <dbReference type="ARBA" id="ARBA00022737"/>
    </source>
</evidence>
<dbReference type="PANTHER" id="PTHR10039:SF14">
    <property type="entry name" value="NACHT DOMAIN-CONTAINING PROTEIN"/>
    <property type="match status" value="1"/>
</dbReference>
<accession>A0A423W059</accession>
<dbReference type="Gene3D" id="3.40.50.300">
    <property type="entry name" value="P-loop containing nucleotide triphosphate hydrolases"/>
    <property type="match status" value="1"/>
</dbReference>
<comment type="caution">
    <text evidence="8">The sequence shown here is derived from an EMBL/GenBank/DDBJ whole genome shotgun (WGS) entry which is preliminary data.</text>
</comment>
<evidence type="ECO:0000256" key="2">
    <source>
        <dbReference type="PROSITE-ProRule" id="PRU00023"/>
    </source>
</evidence>
<dbReference type="STRING" id="252740.A0A423W059"/>
<feature type="domain" description="Nephrocystin 3-like N-terminal" evidence="7">
    <location>
        <begin position="260"/>
        <end position="430"/>
    </location>
</feature>
<feature type="domain" description="DUF7708" evidence="6">
    <location>
        <begin position="59"/>
        <end position="198"/>
    </location>
</feature>
<dbReference type="InterPro" id="IPR056884">
    <property type="entry name" value="NPHP3-like_N"/>
</dbReference>
<dbReference type="Pfam" id="PF24809">
    <property type="entry name" value="DUF7708"/>
    <property type="match status" value="1"/>
</dbReference>
<feature type="region of interest" description="Disordered" evidence="4">
    <location>
        <begin position="844"/>
        <end position="865"/>
    </location>
</feature>
<dbReference type="Gene3D" id="1.25.40.20">
    <property type="entry name" value="Ankyrin repeat-containing domain"/>
    <property type="match status" value="1"/>
</dbReference>
<dbReference type="PROSITE" id="PS50297">
    <property type="entry name" value="ANK_REP_REGION"/>
    <property type="match status" value="1"/>
</dbReference>
<feature type="repeat" description="ANK" evidence="2">
    <location>
        <begin position="900"/>
        <end position="924"/>
    </location>
</feature>
<gene>
    <name evidence="8" type="ORF">VSDG_05545</name>
</gene>
<dbReference type="Proteomes" id="UP000284375">
    <property type="component" value="Unassembled WGS sequence"/>
</dbReference>
<dbReference type="PROSITE" id="PS50088">
    <property type="entry name" value="ANK_REPEAT"/>
    <property type="match status" value="1"/>
</dbReference>
<dbReference type="Pfam" id="PF22939">
    <property type="entry name" value="WHD_GPIID"/>
    <property type="match status" value="1"/>
</dbReference>
<evidence type="ECO:0000259" key="6">
    <source>
        <dbReference type="Pfam" id="PF24809"/>
    </source>
</evidence>
<dbReference type="AlphaFoldDB" id="A0A423W059"/>
<keyword evidence="2" id="KW-0040">ANK repeat</keyword>
<keyword evidence="1" id="KW-0677">Repeat</keyword>
<dbReference type="PANTHER" id="PTHR10039">
    <property type="entry name" value="AMELOGENIN"/>
    <property type="match status" value="1"/>
</dbReference>